<name>A0A2Z2P119_9GAMM</name>
<accession>A0A2Z2P119</accession>
<evidence type="ECO:0000313" key="1">
    <source>
        <dbReference type="EMBL" id="ASJ76495.1"/>
    </source>
</evidence>
<dbReference type="AlphaFoldDB" id="A0A2Z2P119"/>
<keyword evidence="2" id="KW-1185">Reference proteome</keyword>
<protein>
    <submittedName>
        <fullName evidence="1">Uncharacterized protein</fullName>
    </submittedName>
</protein>
<dbReference type="Proteomes" id="UP000250079">
    <property type="component" value="Chromosome"/>
</dbReference>
<reference evidence="1 2" key="1">
    <citation type="submission" date="2016-12" db="EMBL/GenBank/DDBJ databases">
        <authorList>
            <person name="Song W.-J."/>
            <person name="Kurnit D.M."/>
        </authorList>
    </citation>
    <scope>NUCLEOTIDE SEQUENCE [LARGE SCALE GENOMIC DNA]</scope>
    <source>
        <strain evidence="1 2">IMCC3135</strain>
    </source>
</reference>
<gene>
    <name evidence="1" type="ORF">IMCC3135_32250</name>
</gene>
<dbReference type="KEGG" id="gai:IMCC3135_32250"/>
<evidence type="ECO:0000313" key="2">
    <source>
        <dbReference type="Proteomes" id="UP000250079"/>
    </source>
</evidence>
<sequence length="245" mass="26990">MLLPTLSHALEFQCEFNGDVRQLRVDMPGKTHLCEVTVEYESTGESKVMWHADNDSLFCSAKAYELVGKYENNWNFTCSKWPDRDGIDQLSDTQRGILDLQLKERVATSETALEPVEILSVKTAASTPLDHEPGALAFQYFLSDGSDHTEIIVDNNSSWYVFATIDNLASRITGDSPVDTALISTISDSGALEIVTTMTEEAGARECHGMQVLAVDENAKISARTPHRVICQSNARLDSATSPDQ</sequence>
<organism evidence="1 2">
    <name type="scientific">Granulosicoccus antarcticus IMCC3135</name>
    <dbReference type="NCBI Taxonomy" id="1192854"/>
    <lineage>
        <taxon>Bacteria</taxon>
        <taxon>Pseudomonadati</taxon>
        <taxon>Pseudomonadota</taxon>
        <taxon>Gammaproteobacteria</taxon>
        <taxon>Chromatiales</taxon>
        <taxon>Granulosicoccaceae</taxon>
        <taxon>Granulosicoccus</taxon>
    </lineage>
</organism>
<dbReference type="EMBL" id="CP018632">
    <property type="protein sequence ID" value="ASJ76495.1"/>
    <property type="molecule type" value="Genomic_DNA"/>
</dbReference>
<proteinExistence type="predicted"/>